<dbReference type="EMBL" id="CP066167">
    <property type="protein sequence ID" value="QQD19870.1"/>
    <property type="molecule type" value="Genomic_DNA"/>
</dbReference>
<dbReference type="GO" id="GO:0005829">
    <property type="term" value="C:cytosol"/>
    <property type="evidence" value="ECO:0007669"/>
    <property type="project" value="TreeGrafter"/>
</dbReference>
<dbReference type="SFLD" id="SFLDG01129">
    <property type="entry name" value="C1.5:_HAD__Beta-PGM__Phosphata"/>
    <property type="match status" value="1"/>
</dbReference>
<reference evidence="1 2" key="1">
    <citation type="submission" date="2020-12" db="EMBL/GenBank/DDBJ databases">
        <authorList>
            <person name="Shan Y."/>
        </authorList>
    </citation>
    <scope>NUCLEOTIDE SEQUENCE [LARGE SCALE GENOMIC DNA]</scope>
    <source>
        <strain evidence="2">csc3.9</strain>
    </source>
</reference>
<sequence>MIIIFDWDGTIIDSRAKIVGCMQQAAVDCDMPPQSEEAISNIIGLELTLAIQTLYPQLPPPMIEKLRERYARRFVEADAQPCNLFARVEETLTALHRDGHQLCVATGKSRKGLDRVFGRLPISELFVASRCADETRSKPDPLMLHELCEELAARPHEALMVGDTEYDLAMAKGIDMPAVGVSYGAHAPARLAALQPLALIDCFSELLPIVNGQSGHSTG</sequence>
<evidence type="ECO:0000313" key="1">
    <source>
        <dbReference type="EMBL" id="QQD19870.1"/>
    </source>
</evidence>
<dbReference type="GO" id="GO:0006281">
    <property type="term" value="P:DNA repair"/>
    <property type="evidence" value="ECO:0007669"/>
    <property type="project" value="TreeGrafter"/>
</dbReference>
<dbReference type="PANTHER" id="PTHR43434:SF24">
    <property type="entry name" value="HYDROLASE-RELATED"/>
    <property type="match status" value="1"/>
</dbReference>
<dbReference type="PANTHER" id="PTHR43434">
    <property type="entry name" value="PHOSPHOGLYCOLATE PHOSPHATASE"/>
    <property type="match status" value="1"/>
</dbReference>
<dbReference type="InterPro" id="IPR023198">
    <property type="entry name" value="PGP-like_dom2"/>
</dbReference>
<dbReference type="Pfam" id="PF13419">
    <property type="entry name" value="HAD_2"/>
    <property type="match status" value="1"/>
</dbReference>
<dbReference type="InterPro" id="IPR050155">
    <property type="entry name" value="HAD-like_hydrolase_sf"/>
</dbReference>
<dbReference type="SFLD" id="SFLDS00003">
    <property type="entry name" value="Haloacid_Dehalogenase"/>
    <property type="match status" value="1"/>
</dbReference>
<dbReference type="Gene3D" id="3.40.50.1000">
    <property type="entry name" value="HAD superfamily/HAD-like"/>
    <property type="match status" value="1"/>
</dbReference>
<dbReference type="InterPro" id="IPR006439">
    <property type="entry name" value="HAD-SF_hydro_IA"/>
</dbReference>
<dbReference type="RefSeq" id="WP_198571354.1">
    <property type="nucleotide sequence ID" value="NZ_CP066167.1"/>
</dbReference>
<dbReference type="NCBIfam" id="TIGR01549">
    <property type="entry name" value="HAD-SF-IA-v1"/>
    <property type="match status" value="1"/>
</dbReference>
<dbReference type="SUPFAM" id="SSF56784">
    <property type="entry name" value="HAD-like"/>
    <property type="match status" value="1"/>
</dbReference>
<dbReference type="Proteomes" id="UP000596063">
    <property type="component" value="Chromosome"/>
</dbReference>
<keyword evidence="1" id="KW-0378">Hydrolase</keyword>
<accession>A0A7T4R3M0</accession>
<proteinExistence type="predicted"/>
<dbReference type="AlphaFoldDB" id="A0A7T4R3M0"/>
<dbReference type="GO" id="GO:0008967">
    <property type="term" value="F:phosphoglycolate phosphatase activity"/>
    <property type="evidence" value="ECO:0007669"/>
    <property type="project" value="TreeGrafter"/>
</dbReference>
<dbReference type="Gene3D" id="1.10.150.240">
    <property type="entry name" value="Putative phosphatase, domain 2"/>
    <property type="match status" value="1"/>
</dbReference>
<dbReference type="KEGG" id="snan:I6N98_08575"/>
<dbReference type="InterPro" id="IPR036412">
    <property type="entry name" value="HAD-like_sf"/>
</dbReference>
<protein>
    <submittedName>
        <fullName evidence="1">HAD-IA family hydrolase</fullName>
    </submittedName>
</protein>
<evidence type="ECO:0000313" key="2">
    <source>
        <dbReference type="Proteomes" id="UP000596063"/>
    </source>
</evidence>
<name>A0A7T4R3M0_9GAMM</name>
<dbReference type="InterPro" id="IPR023214">
    <property type="entry name" value="HAD_sf"/>
</dbReference>
<gene>
    <name evidence="1" type="ORF">I6N98_08575</name>
</gene>
<keyword evidence="2" id="KW-1185">Reference proteome</keyword>
<dbReference type="InterPro" id="IPR041492">
    <property type="entry name" value="HAD_2"/>
</dbReference>
<organism evidence="1 2">
    <name type="scientific">Spongiibacter nanhainus</name>
    <dbReference type="NCBI Taxonomy" id="2794344"/>
    <lineage>
        <taxon>Bacteria</taxon>
        <taxon>Pseudomonadati</taxon>
        <taxon>Pseudomonadota</taxon>
        <taxon>Gammaproteobacteria</taxon>
        <taxon>Cellvibrionales</taxon>
        <taxon>Spongiibacteraceae</taxon>
        <taxon>Spongiibacter</taxon>
    </lineage>
</organism>